<proteinExistence type="predicted"/>
<dbReference type="EMBL" id="DSOL01000181">
    <property type="protein sequence ID" value="HEN28261.1"/>
    <property type="molecule type" value="Genomic_DNA"/>
</dbReference>
<protein>
    <submittedName>
        <fullName evidence="2">DUF4268 domain-containing protein</fullName>
    </submittedName>
</protein>
<organism evidence="2">
    <name type="scientific">candidate division WOR-3 bacterium</name>
    <dbReference type="NCBI Taxonomy" id="2052148"/>
    <lineage>
        <taxon>Bacteria</taxon>
        <taxon>Bacteria division WOR-3</taxon>
    </lineage>
</organism>
<dbReference type="InterPro" id="IPR011856">
    <property type="entry name" value="tRNA_endonuc-like_dom_sf"/>
</dbReference>
<name>A0A7C2K4B2_UNCW3</name>
<accession>A0A7C2K4B2</accession>
<sequence>MVKEKLGKIKQINLKDVFEKEDKDFTPWLNENLGILSEKLNLDIIDNNIEENVGNFTCDIVAKDSDSNKTIVIENQFGTTNHDHLGKILTYAAGKQAGIIIWIAENFREEHKKALEWLNENVDPETGPSFFGVEIKLIKIEDSPPAPDFRIVVKPNDWERMVRMSSQTMSETSKKYLEFFTKLVEKYKEINPGWRKVKPLPQSWLSFGAGRSGLVFAWAFKSNNRFAVELYIDTGDKNENERIFEELAKHRDKIENELKGLVWEKLEDKRGCRIAVYKNIKGSIKFLTEEDYLEIIEWATETMKTFSSLFSKYIKKI</sequence>
<dbReference type="Pfam" id="PF14088">
    <property type="entry name" value="DUF4268"/>
    <property type="match status" value="1"/>
</dbReference>
<reference evidence="2" key="1">
    <citation type="journal article" date="2020" name="mSystems">
        <title>Genome- and Community-Level Interaction Insights into Carbon Utilization and Element Cycling Functions of Hydrothermarchaeota in Hydrothermal Sediment.</title>
        <authorList>
            <person name="Zhou Z."/>
            <person name="Liu Y."/>
            <person name="Xu W."/>
            <person name="Pan J."/>
            <person name="Luo Z.H."/>
            <person name="Li M."/>
        </authorList>
    </citation>
    <scope>NUCLEOTIDE SEQUENCE [LARGE SCALE GENOMIC DNA]</scope>
    <source>
        <strain evidence="2">SpSt-34</strain>
    </source>
</reference>
<gene>
    <name evidence="2" type="ORF">ENQ77_06390</name>
</gene>
<evidence type="ECO:0000313" key="2">
    <source>
        <dbReference type="EMBL" id="HEN28261.1"/>
    </source>
</evidence>
<feature type="domain" description="DUF4268" evidence="1">
    <location>
        <begin position="176"/>
        <end position="313"/>
    </location>
</feature>
<comment type="caution">
    <text evidence="2">The sequence shown here is derived from an EMBL/GenBank/DDBJ whole genome shotgun (WGS) entry which is preliminary data.</text>
</comment>
<dbReference type="AlphaFoldDB" id="A0A7C2K4B2"/>
<evidence type="ECO:0000259" key="1">
    <source>
        <dbReference type="Pfam" id="PF14088"/>
    </source>
</evidence>
<dbReference type="GO" id="GO:0003676">
    <property type="term" value="F:nucleic acid binding"/>
    <property type="evidence" value="ECO:0007669"/>
    <property type="project" value="InterPro"/>
</dbReference>
<dbReference type="InterPro" id="IPR025364">
    <property type="entry name" value="DUF4268"/>
</dbReference>
<dbReference type="Gene3D" id="3.40.1350.10">
    <property type="match status" value="1"/>
</dbReference>